<dbReference type="InterPro" id="IPR036638">
    <property type="entry name" value="HLH_DNA-bd_sf"/>
</dbReference>
<organism evidence="8 9">
    <name type="scientific">Linum trigynum</name>
    <dbReference type="NCBI Taxonomy" id="586398"/>
    <lineage>
        <taxon>Eukaryota</taxon>
        <taxon>Viridiplantae</taxon>
        <taxon>Streptophyta</taxon>
        <taxon>Embryophyta</taxon>
        <taxon>Tracheophyta</taxon>
        <taxon>Spermatophyta</taxon>
        <taxon>Magnoliopsida</taxon>
        <taxon>eudicotyledons</taxon>
        <taxon>Gunneridae</taxon>
        <taxon>Pentapetalae</taxon>
        <taxon>rosids</taxon>
        <taxon>fabids</taxon>
        <taxon>Malpighiales</taxon>
        <taxon>Linaceae</taxon>
        <taxon>Linum</taxon>
    </lineage>
</organism>
<evidence type="ECO:0000313" key="9">
    <source>
        <dbReference type="Proteomes" id="UP001497516"/>
    </source>
</evidence>
<accession>A0AAV2DNH4</accession>
<dbReference type="GO" id="GO:0046983">
    <property type="term" value="F:protein dimerization activity"/>
    <property type="evidence" value="ECO:0007669"/>
    <property type="project" value="InterPro"/>
</dbReference>
<keyword evidence="3" id="KW-0238">DNA-binding</keyword>
<name>A0AAV2DNH4_9ROSI</name>
<evidence type="ECO:0000256" key="2">
    <source>
        <dbReference type="ARBA" id="ARBA00023015"/>
    </source>
</evidence>
<keyword evidence="5" id="KW-0539">Nucleus</keyword>
<comment type="subcellular location">
    <subcellularLocation>
        <location evidence="1">Nucleus</location>
    </subcellularLocation>
</comment>
<dbReference type="PROSITE" id="PS50888">
    <property type="entry name" value="BHLH"/>
    <property type="match status" value="1"/>
</dbReference>
<dbReference type="GO" id="GO:0000978">
    <property type="term" value="F:RNA polymerase II cis-regulatory region sequence-specific DNA binding"/>
    <property type="evidence" value="ECO:0007669"/>
    <property type="project" value="TreeGrafter"/>
</dbReference>
<dbReference type="PANTHER" id="PTHR16223:SF138">
    <property type="entry name" value="TRANSCRIPTION FACTOR BHLH103-LIKE"/>
    <property type="match status" value="1"/>
</dbReference>
<dbReference type="InterPro" id="IPR011598">
    <property type="entry name" value="bHLH_dom"/>
</dbReference>
<dbReference type="Proteomes" id="UP001497516">
    <property type="component" value="Chromosome 3"/>
</dbReference>
<reference evidence="8 9" key="1">
    <citation type="submission" date="2024-04" db="EMBL/GenBank/DDBJ databases">
        <authorList>
            <person name="Fracassetti M."/>
        </authorList>
    </citation>
    <scope>NUCLEOTIDE SEQUENCE [LARGE SCALE GENOMIC DNA]</scope>
</reference>
<feature type="compositionally biased region" description="Low complexity" evidence="6">
    <location>
        <begin position="142"/>
        <end position="153"/>
    </location>
</feature>
<feature type="region of interest" description="Disordered" evidence="6">
    <location>
        <begin position="135"/>
        <end position="177"/>
    </location>
</feature>
<protein>
    <recommendedName>
        <fullName evidence="7">BHLH domain-containing protein</fullName>
    </recommendedName>
</protein>
<dbReference type="EMBL" id="OZ034816">
    <property type="protein sequence ID" value="CAL1374472.1"/>
    <property type="molecule type" value="Genomic_DNA"/>
</dbReference>
<evidence type="ECO:0000313" key="8">
    <source>
        <dbReference type="EMBL" id="CAL1374472.1"/>
    </source>
</evidence>
<evidence type="ECO:0000256" key="6">
    <source>
        <dbReference type="SAM" id="MobiDB-lite"/>
    </source>
</evidence>
<evidence type="ECO:0000256" key="5">
    <source>
        <dbReference type="ARBA" id="ARBA00023242"/>
    </source>
</evidence>
<evidence type="ECO:0000259" key="7">
    <source>
        <dbReference type="PROSITE" id="PS50888"/>
    </source>
</evidence>
<dbReference type="InterPro" id="IPR045843">
    <property type="entry name" value="IND-like"/>
</dbReference>
<dbReference type="CDD" id="cd11393">
    <property type="entry name" value="bHLH_AtbHLH_like"/>
    <property type="match status" value="1"/>
</dbReference>
<evidence type="ECO:0000256" key="3">
    <source>
        <dbReference type="ARBA" id="ARBA00023125"/>
    </source>
</evidence>
<keyword evidence="9" id="KW-1185">Reference proteome</keyword>
<sequence length="290" mass="31344">MGSLSPLPTMRDSVVPLSASSSQLYNFGNSSSTIGEVQVMPSLDISSFCWDSSAFTNYQLEPPAGFHITPHQPESFNVASYDPSFEPADWYGYSPFSACDSTSSSDSIMMSSNVTSAAATAAAMVENGMYSKHGRKRAIEVSSRATKGTTTAAGKRKKSSSATNSAGSRHEQQQMNDQSITTIQEFKLQVPARRSQKLSDKITALQKLVSPYGKTDTASVLQEASLYIKLLQKQIQMLSKGASSSSSLEDFDNKTWTTTIGGSDGELSDLRNRGLCLVPLSMMTRKFADQ</sequence>
<gene>
    <name evidence="8" type="ORF">LTRI10_LOCUS16335</name>
</gene>
<evidence type="ECO:0000256" key="1">
    <source>
        <dbReference type="ARBA" id="ARBA00004123"/>
    </source>
</evidence>
<evidence type="ECO:0000256" key="4">
    <source>
        <dbReference type="ARBA" id="ARBA00023163"/>
    </source>
</evidence>
<dbReference type="AlphaFoldDB" id="A0AAV2DNH4"/>
<dbReference type="PANTHER" id="PTHR16223">
    <property type="entry name" value="TRANSCRIPTION FACTOR BHLH83-RELATED"/>
    <property type="match status" value="1"/>
</dbReference>
<proteinExistence type="predicted"/>
<dbReference type="GO" id="GO:0000981">
    <property type="term" value="F:DNA-binding transcription factor activity, RNA polymerase II-specific"/>
    <property type="evidence" value="ECO:0007669"/>
    <property type="project" value="TreeGrafter"/>
</dbReference>
<dbReference type="Gene3D" id="4.10.280.10">
    <property type="entry name" value="Helix-loop-helix DNA-binding domain"/>
    <property type="match status" value="1"/>
</dbReference>
<keyword evidence="4" id="KW-0804">Transcription</keyword>
<dbReference type="SUPFAM" id="SSF47459">
    <property type="entry name" value="HLH, helix-loop-helix DNA-binding domain"/>
    <property type="match status" value="1"/>
</dbReference>
<keyword evidence="2" id="KW-0805">Transcription regulation</keyword>
<dbReference type="GO" id="GO:0005634">
    <property type="term" value="C:nucleus"/>
    <property type="evidence" value="ECO:0007669"/>
    <property type="project" value="UniProtKB-SubCell"/>
</dbReference>
<dbReference type="InterPro" id="IPR045239">
    <property type="entry name" value="bHLH95_bHLH"/>
</dbReference>
<feature type="domain" description="BHLH" evidence="7">
    <location>
        <begin position="182"/>
        <end position="231"/>
    </location>
</feature>